<organism evidence="9 10">
    <name type="scientific">Ectopseudomonas mendocina</name>
    <name type="common">Pseudomonas mendocina</name>
    <dbReference type="NCBI Taxonomy" id="300"/>
    <lineage>
        <taxon>Bacteria</taxon>
        <taxon>Pseudomonadati</taxon>
        <taxon>Pseudomonadota</taxon>
        <taxon>Gammaproteobacteria</taxon>
        <taxon>Pseudomonadales</taxon>
        <taxon>Pseudomonadaceae</taxon>
        <taxon>Ectopseudomonas</taxon>
    </lineage>
</organism>
<evidence type="ECO:0000313" key="9">
    <source>
        <dbReference type="EMBL" id="AVO54339.1"/>
    </source>
</evidence>
<dbReference type="GO" id="GO:0016740">
    <property type="term" value="F:transferase activity"/>
    <property type="evidence" value="ECO:0007669"/>
    <property type="project" value="UniProtKB-KW"/>
</dbReference>
<dbReference type="OrthoDB" id="7000405at2"/>
<dbReference type="InterPro" id="IPR035422">
    <property type="entry name" value="AlgF"/>
</dbReference>
<gene>
    <name evidence="9" type="ORF">C7A17_16700</name>
</gene>
<keyword evidence="5 8" id="KW-0732">Signal</keyword>
<comment type="similarity">
    <text evidence="3">Belongs to the AlgF family.</text>
</comment>
<dbReference type="Proteomes" id="UP000238327">
    <property type="component" value="Chromosome"/>
</dbReference>
<evidence type="ECO:0000256" key="8">
    <source>
        <dbReference type="SAM" id="SignalP"/>
    </source>
</evidence>
<dbReference type="GO" id="GO:0042121">
    <property type="term" value="P:alginic acid biosynthetic process"/>
    <property type="evidence" value="ECO:0007669"/>
    <property type="project" value="UniProtKB-UniPathway"/>
</dbReference>
<evidence type="ECO:0000256" key="1">
    <source>
        <dbReference type="ARBA" id="ARBA00004418"/>
    </source>
</evidence>
<evidence type="ECO:0000256" key="2">
    <source>
        <dbReference type="ARBA" id="ARBA00005182"/>
    </source>
</evidence>
<evidence type="ECO:0000313" key="10">
    <source>
        <dbReference type="Proteomes" id="UP000238327"/>
    </source>
</evidence>
<feature type="signal peptide" evidence="8">
    <location>
        <begin position="1"/>
        <end position="28"/>
    </location>
</feature>
<feature type="chain" id="PRO_5015319388" description="Alginate biosynthesis protein AlgF" evidence="8">
    <location>
        <begin position="29"/>
        <end position="215"/>
    </location>
</feature>
<sequence>MTTRTFLHRGVLGACALALSVGMLQAQADDGALYGPKAPKGSAFVRAYNASSAELDVNVGEAQLKQVGPLGSSDFKFLPAGSYQAQVGNTQLPVQLQADRYYTLVSQTGAAPRLVEEPPFTSRQKALLRVQNLSGSTLSLKTADGKTDVVADVKPDGRGDREINPVKVGLALFDGERKVADLKPVTLARGEVVCLYITDAQGKLSPVWVKRPADS</sequence>
<evidence type="ECO:0000256" key="5">
    <source>
        <dbReference type="ARBA" id="ARBA00022729"/>
    </source>
</evidence>
<evidence type="ECO:0000256" key="3">
    <source>
        <dbReference type="ARBA" id="ARBA00010033"/>
    </source>
</evidence>
<dbReference type="GO" id="GO:0042597">
    <property type="term" value="C:periplasmic space"/>
    <property type="evidence" value="ECO:0007669"/>
    <property type="project" value="UniProtKB-SubCell"/>
</dbReference>
<dbReference type="AlphaFoldDB" id="A0A2R3QRB6"/>
<evidence type="ECO:0000256" key="7">
    <source>
        <dbReference type="ARBA" id="ARBA00022841"/>
    </source>
</evidence>
<name>A0A2R3QRB6_ECTME</name>
<dbReference type="Pfam" id="PF11182">
    <property type="entry name" value="AlgF"/>
    <property type="match status" value="1"/>
</dbReference>
<keyword evidence="9" id="KW-0808">Transferase</keyword>
<accession>A0A2R3QRB6</accession>
<keyword evidence="7" id="KW-0016">Alginate biosynthesis</keyword>
<comment type="subcellular location">
    <subcellularLocation>
        <location evidence="1">Periplasm</location>
    </subcellularLocation>
</comment>
<dbReference type="UniPathway" id="UPA00286"/>
<dbReference type="EMBL" id="CP027657">
    <property type="protein sequence ID" value="AVO54339.1"/>
    <property type="molecule type" value="Genomic_DNA"/>
</dbReference>
<reference evidence="9 10" key="1">
    <citation type="submission" date="2018-03" db="EMBL/GenBank/DDBJ databases">
        <title>Complete genome sequence and methylome analysis of Pseudomonas mendocina NEB 698.</title>
        <authorList>
            <person name="Morgan R.D."/>
        </authorList>
    </citation>
    <scope>NUCLEOTIDE SEQUENCE [LARGE SCALE GENOMIC DNA]</scope>
    <source>
        <strain evidence="9 10">NEB698</strain>
    </source>
</reference>
<proteinExistence type="inferred from homology"/>
<protein>
    <recommendedName>
        <fullName evidence="4">Alginate biosynthesis protein AlgF</fullName>
    </recommendedName>
</protein>
<dbReference type="STRING" id="1001585.MDS_1072"/>
<keyword evidence="6" id="KW-0574">Periplasm</keyword>
<comment type="pathway">
    <text evidence="2">Glycan biosynthesis; alginate biosynthesis.</text>
</comment>
<evidence type="ECO:0000256" key="6">
    <source>
        <dbReference type="ARBA" id="ARBA00022764"/>
    </source>
</evidence>
<evidence type="ECO:0000256" key="4">
    <source>
        <dbReference type="ARBA" id="ARBA00013964"/>
    </source>
</evidence>